<evidence type="ECO:0000313" key="2">
    <source>
        <dbReference type="Proteomes" id="UP000001194"/>
    </source>
</evidence>
<organism evidence="2">
    <name type="scientific">Laccaria bicolor (strain S238N-H82 / ATCC MYA-4686)</name>
    <name type="common">Bicoloured deceiver</name>
    <name type="synonym">Laccaria laccata var. bicolor</name>
    <dbReference type="NCBI Taxonomy" id="486041"/>
    <lineage>
        <taxon>Eukaryota</taxon>
        <taxon>Fungi</taxon>
        <taxon>Dikarya</taxon>
        <taxon>Basidiomycota</taxon>
        <taxon>Agaricomycotina</taxon>
        <taxon>Agaricomycetes</taxon>
        <taxon>Agaricomycetidae</taxon>
        <taxon>Agaricales</taxon>
        <taxon>Agaricineae</taxon>
        <taxon>Hydnangiaceae</taxon>
        <taxon>Laccaria</taxon>
    </lineage>
</organism>
<evidence type="ECO:0000313" key="1">
    <source>
        <dbReference type="EMBL" id="EDR11104.1"/>
    </source>
</evidence>
<dbReference type="KEGG" id="lbc:LACBIDRAFT_324626"/>
<dbReference type="EMBL" id="DS547096">
    <property type="protein sequence ID" value="EDR11104.1"/>
    <property type="molecule type" value="Genomic_DNA"/>
</dbReference>
<proteinExistence type="predicted"/>
<dbReference type="RefSeq" id="XP_001878405.1">
    <property type="nucleotide sequence ID" value="XM_001878370.1"/>
</dbReference>
<dbReference type="InParanoid" id="B0D2I7"/>
<dbReference type="GeneID" id="6074289"/>
<name>B0D2I7_LACBS</name>
<reference evidence="1 2" key="1">
    <citation type="journal article" date="2008" name="Nature">
        <title>The genome of Laccaria bicolor provides insights into mycorrhizal symbiosis.</title>
        <authorList>
            <person name="Martin F."/>
            <person name="Aerts A."/>
            <person name="Ahren D."/>
            <person name="Brun A."/>
            <person name="Danchin E.G.J."/>
            <person name="Duchaussoy F."/>
            <person name="Gibon J."/>
            <person name="Kohler A."/>
            <person name="Lindquist E."/>
            <person name="Pereda V."/>
            <person name="Salamov A."/>
            <person name="Shapiro H.J."/>
            <person name="Wuyts J."/>
            <person name="Blaudez D."/>
            <person name="Buee M."/>
            <person name="Brokstein P."/>
            <person name="Canbaeck B."/>
            <person name="Cohen D."/>
            <person name="Courty P.E."/>
            <person name="Coutinho P.M."/>
            <person name="Delaruelle C."/>
            <person name="Detter J.C."/>
            <person name="Deveau A."/>
            <person name="DiFazio S."/>
            <person name="Duplessis S."/>
            <person name="Fraissinet-Tachet L."/>
            <person name="Lucic E."/>
            <person name="Frey-Klett P."/>
            <person name="Fourrey C."/>
            <person name="Feussner I."/>
            <person name="Gay G."/>
            <person name="Grimwood J."/>
            <person name="Hoegger P.J."/>
            <person name="Jain P."/>
            <person name="Kilaru S."/>
            <person name="Labbe J."/>
            <person name="Lin Y.C."/>
            <person name="Legue V."/>
            <person name="Le Tacon F."/>
            <person name="Marmeisse R."/>
            <person name="Melayah D."/>
            <person name="Montanini B."/>
            <person name="Muratet M."/>
            <person name="Nehls U."/>
            <person name="Niculita-Hirzel H."/>
            <person name="Oudot-Le Secq M.P."/>
            <person name="Peter M."/>
            <person name="Quesneville H."/>
            <person name="Rajashekar B."/>
            <person name="Reich M."/>
            <person name="Rouhier N."/>
            <person name="Schmutz J."/>
            <person name="Yin T."/>
            <person name="Chalot M."/>
            <person name="Henrissat B."/>
            <person name="Kuees U."/>
            <person name="Lucas S."/>
            <person name="Van de Peer Y."/>
            <person name="Podila G.K."/>
            <person name="Polle A."/>
            <person name="Pukkila P.J."/>
            <person name="Richardson P.M."/>
            <person name="Rouze P."/>
            <person name="Sanders I.R."/>
            <person name="Stajich J.E."/>
            <person name="Tunlid A."/>
            <person name="Tuskan G."/>
            <person name="Grigoriev I.V."/>
        </authorList>
    </citation>
    <scope>NUCLEOTIDE SEQUENCE [LARGE SCALE GENOMIC DNA]</scope>
    <source>
        <strain evidence="2">S238N-H82 / ATCC MYA-4686</strain>
    </source>
</reference>
<dbReference type="HOGENOM" id="CLU_1272496_0_0_1"/>
<gene>
    <name evidence="1" type="ORF">LACBIDRAFT_324626</name>
</gene>
<dbReference type="AlphaFoldDB" id="B0D2I7"/>
<dbReference type="Proteomes" id="UP000001194">
    <property type="component" value="Unassembled WGS sequence"/>
</dbReference>
<sequence length="217" mass="23790">MFCFGAEQSGLVQIPITGNHECLTSLSRSAQQSRLIRVFYFMRYIGERQVLESLGIGEGIGDWEVAHIGSHGSWKGIPTRNGCKKLHLHIKFSGLLPRRIGQVKLITNVTRHSANYVESLETPAPSLSPSAILARNQFCGITRDPGAFFASLCNLSKKVTSLPPFPVSVSVPDLDLLPELGFRTMSHIPERTIPPSVYVFGNTKKSCQLTPLPMGAT</sequence>
<protein>
    <submittedName>
        <fullName evidence="1">Predicted protein</fullName>
    </submittedName>
</protein>
<accession>B0D2I7</accession>
<keyword evidence="2" id="KW-1185">Reference proteome</keyword>